<dbReference type="Proteomes" id="UP000289738">
    <property type="component" value="Chromosome A08"/>
</dbReference>
<accession>A0A445BS90</accession>
<dbReference type="AlphaFoldDB" id="A0A445BS90"/>
<dbReference type="EMBL" id="SDMP01000008">
    <property type="protein sequence ID" value="RYR41563.1"/>
    <property type="molecule type" value="Genomic_DNA"/>
</dbReference>
<sequence length="68" mass="7373">MPMNRSNTSMTASTVGWPPFDPPPSYTPPMGGYRPSIRFRNASGAHPWFVHDYQVGSTSNAIGSIAAF</sequence>
<reference evidence="2 3" key="1">
    <citation type="submission" date="2019-01" db="EMBL/GenBank/DDBJ databases">
        <title>Sequencing of cultivated peanut Arachis hypogaea provides insights into genome evolution and oil improvement.</title>
        <authorList>
            <person name="Chen X."/>
        </authorList>
    </citation>
    <scope>NUCLEOTIDE SEQUENCE [LARGE SCALE GENOMIC DNA]</scope>
    <source>
        <strain evidence="3">cv. Fuhuasheng</strain>
        <tissue evidence="2">Leaves</tissue>
    </source>
</reference>
<proteinExistence type="predicted"/>
<protein>
    <submittedName>
        <fullName evidence="2">Uncharacterized protein</fullName>
    </submittedName>
</protein>
<keyword evidence="3" id="KW-1185">Reference proteome</keyword>
<evidence type="ECO:0000313" key="3">
    <source>
        <dbReference type="Proteomes" id="UP000289738"/>
    </source>
</evidence>
<gene>
    <name evidence="2" type="ORF">Ahy_A08g037970</name>
</gene>
<evidence type="ECO:0000313" key="2">
    <source>
        <dbReference type="EMBL" id="RYR41563.1"/>
    </source>
</evidence>
<name>A0A445BS90_ARAHY</name>
<feature type="region of interest" description="Disordered" evidence="1">
    <location>
        <begin position="1"/>
        <end position="21"/>
    </location>
</feature>
<evidence type="ECO:0000256" key="1">
    <source>
        <dbReference type="SAM" id="MobiDB-lite"/>
    </source>
</evidence>
<comment type="caution">
    <text evidence="2">The sequence shown here is derived from an EMBL/GenBank/DDBJ whole genome shotgun (WGS) entry which is preliminary data.</text>
</comment>
<feature type="compositionally biased region" description="Polar residues" evidence="1">
    <location>
        <begin position="1"/>
        <end position="14"/>
    </location>
</feature>
<organism evidence="2 3">
    <name type="scientific">Arachis hypogaea</name>
    <name type="common">Peanut</name>
    <dbReference type="NCBI Taxonomy" id="3818"/>
    <lineage>
        <taxon>Eukaryota</taxon>
        <taxon>Viridiplantae</taxon>
        <taxon>Streptophyta</taxon>
        <taxon>Embryophyta</taxon>
        <taxon>Tracheophyta</taxon>
        <taxon>Spermatophyta</taxon>
        <taxon>Magnoliopsida</taxon>
        <taxon>eudicotyledons</taxon>
        <taxon>Gunneridae</taxon>
        <taxon>Pentapetalae</taxon>
        <taxon>rosids</taxon>
        <taxon>fabids</taxon>
        <taxon>Fabales</taxon>
        <taxon>Fabaceae</taxon>
        <taxon>Papilionoideae</taxon>
        <taxon>50 kb inversion clade</taxon>
        <taxon>dalbergioids sensu lato</taxon>
        <taxon>Dalbergieae</taxon>
        <taxon>Pterocarpus clade</taxon>
        <taxon>Arachis</taxon>
    </lineage>
</organism>